<feature type="transmembrane region" description="Helical" evidence="1">
    <location>
        <begin position="136"/>
        <end position="160"/>
    </location>
</feature>
<accession>A0ABR5K390</accession>
<feature type="transmembrane region" description="Helical" evidence="1">
    <location>
        <begin position="167"/>
        <end position="189"/>
    </location>
</feature>
<evidence type="ECO:0000256" key="1">
    <source>
        <dbReference type="SAM" id="Phobius"/>
    </source>
</evidence>
<evidence type="ECO:0000313" key="2">
    <source>
        <dbReference type="EMBL" id="KOS69336.1"/>
    </source>
</evidence>
<feature type="transmembrane region" description="Helical" evidence="1">
    <location>
        <begin position="83"/>
        <end position="109"/>
    </location>
</feature>
<feature type="transmembrane region" description="Helical" evidence="1">
    <location>
        <begin position="20"/>
        <end position="37"/>
    </location>
</feature>
<feature type="transmembrane region" description="Helical" evidence="1">
    <location>
        <begin position="43"/>
        <end position="62"/>
    </location>
</feature>
<evidence type="ECO:0000313" key="3">
    <source>
        <dbReference type="Proteomes" id="UP000050668"/>
    </source>
</evidence>
<feature type="transmembrane region" description="Helical" evidence="1">
    <location>
        <begin position="201"/>
        <end position="223"/>
    </location>
</feature>
<sequence>MNVLKGSFYVFFQSYKKQNIIFWCILFSIVFLSFFLDSFFGKYISFAITISIPVYIFYSTMASKILNRTMPYFLKLGLSRIQYVLHLGLFFLAWSIAGAFIIACTHEIITFFSELLDVKDIIIIHPVLLFDTTQPFMLIVALDFVLLLFCLISGLLLNVVFYRLGTIGGYSFIGILALIPIVMVIFEWYTPLFEVLSKASVFSILSSLLLMTFLIYSVITGALRKASAIPA</sequence>
<keyword evidence="1" id="KW-0472">Membrane</keyword>
<gene>
    <name evidence="2" type="ORF">AEA09_12705</name>
</gene>
<keyword evidence="1" id="KW-0812">Transmembrane</keyword>
<evidence type="ECO:0008006" key="4">
    <source>
        <dbReference type="Google" id="ProtNLM"/>
    </source>
</evidence>
<comment type="caution">
    <text evidence="2">The sequence shown here is derived from an EMBL/GenBank/DDBJ whole genome shotgun (WGS) entry which is preliminary data.</text>
</comment>
<proteinExistence type="predicted"/>
<dbReference type="EMBL" id="LGRV01000003">
    <property type="protein sequence ID" value="KOS69336.1"/>
    <property type="molecule type" value="Genomic_DNA"/>
</dbReference>
<keyword evidence="3" id="KW-1185">Reference proteome</keyword>
<organism evidence="2 3">
    <name type="scientific">Lysinibacillus contaminans</name>
    <dbReference type="NCBI Taxonomy" id="1293441"/>
    <lineage>
        <taxon>Bacteria</taxon>
        <taxon>Bacillati</taxon>
        <taxon>Bacillota</taxon>
        <taxon>Bacilli</taxon>
        <taxon>Bacillales</taxon>
        <taxon>Bacillaceae</taxon>
        <taxon>Lysinibacillus</taxon>
    </lineage>
</organism>
<dbReference type="Proteomes" id="UP000050668">
    <property type="component" value="Unassembled WGS sequence"/>
</dbReference>
<dbReference type="RefSeq" id="WP_053584199.1">
    <property type="nucleotide sequence ID" value="NZ_LGRV01000003.1"/>
</dbReference>
<protein>
    <recommendedName>
        <fullName evidence="4">ABC transporter permease</fullName>
    </recommendedName>
</protein>
<name>A0ABR5K390_9BACI</name>
<reference evidence="3" key="1">
    <citation type="submission" date="2015-07" db="EMBL/GenBank/DDBJ databases">
        <title>Fjat-14205 dsm 2895.</title>
        <authorList>
            <person name="Liu B."/>
            <person name="Wang J."/>
            <person name="Zhu Y."/>
            <person name="Liu G."/>
            <person name="Chen Q."/>
            <person name="Chen Z."/>
            <person name="Lan J."/>
            <person name="Che J."/>
            <person name="Ge C."/>
            <person name="Shi H."/>
            <person name="Pan Z."/>
            <person name="Liu X."/>
        </authorList>
    </citation>
    <scope>NUCLEOTIDE SEQUENCE [LARGE SCALE GENOMIC DNA]</scope>
    <source>
        <strain evidence="3">DSM 25560</strain>
    </source>
</reference>
<keyword evidence="1" id="KW-1133">Transmembrane helix</keyword>